<dbReference type="Proteomes" id="UP001165283">
    <property type="component" value="Unassembled WGS sequence"/>
</dbReference>
<dbReference type="Pfam" id="PF10936">
    <property type="entry name" value="DUF2617"/>
    <property type="match status" value="1"/>
</dbReference>
<protein>
    <submittedName>
        <fullName evidence="1">DUF2617 family protein</fullName>
    </submittedName>
</protein>
<keyword evidence="2" id="KW-1185">Reference proteome</keyword>
<dbReference type="EMBL" id="JAGSOV010000046">
    <property type="protein sequence ID" value="MCO1657825.1"/>
    <property type="molecule type" value="Genomic_DNA"/>
</dbReference>
<dbReference type="RefSeq" id="WP_252441465.1">
    <property type="nucleotide sequence ID" value="NZ_JAGSOV010000046.1"/>
</dbReference>
<evidence type="ECO:0000313" key="2">
    <source>
        <dbReference type="Proteomes" id="UP001165283"/>
    </source>
</evidence>
<accession>A0ABT1A4B7</accession>
<proteinExistence type="predicted"/>
<dbReference type="InterPro" id="IPR024486">
    <property type="entry name" value="DUF2617"/>
</dbReference>
<organism evidence="1 2">
    <name type="scientific">Pseudonocardia humida</name>
    <dbReference type="NCBI Taxonomy" id="2800819"/>
    <lineage>
        <taxon>Bacteria</taxon>
        <taxon>Bacillati</taxon>
        <taxon>Actinomycetota</taxon>
        <taxon>Actinomycetes</taxon>
        <taxon>Pseudonocardiales</taxon>
        <taxon>Pseudonocardiaceae</taxon>
        <taxon>Pseudonocardia</taxon>
    </lineage>
</organism>
<sequence length="171" mass="17573">MTLRVLDIAPLDVAAEALGLLLDAPVPPALADLALRDDDGGELVLHVLGASHAVLATRPGHRMTEQVSCAAVAGGGEALPPRADRPGYTMTAVTARVAPEELAGTAARLGALAGDHGWLCAAFPGADPAVRTALTALRGAAVPGGWAWRTWHLYPGEAGGVIVRTRSRWTP</sequence>
<reference evidence="1" key="1">
    <citation type="submission" date="2021-04" db="EMBL/GenBank/DDBJ databases">
        <title>Pseudonocardia sp. nov., isolated from sandy soil of mangrove forest.</title>
        <authorList>
            <person name="Zan Z."/>
            <person name="Huang R."/>
            <person name="Liu W."/>
        </authorList>
    </citation>
    <scope>NUCLEOTIDE SEQUENCE</scope>
    <source>
        <strain evidence="1">S2-4</strain>
    </source>
</reference>
<comment type="caution">
    <text evidence="1">The sequence shown here is derived from an EMBL/GenBank/DDBJ whole genome shotgun (WGS) entry which is preliminary data.</text>
</comment>
<evidence type="ECO:0000313" key="1">
    <source>
        <dbReference type="EMBL" id="MCO1657825.1"/>
    </source>
</evidence>
<name>A0ABT1A4B7_9PSEU</name>
<gene>
    <name evidence="1" type="ORF">KDL28_22440</name>
</gene>